<reference evidence="3 4" key="1">
    <citation type="submission" date="2019-12" db="EMBL/GenBank/DDBJ databases">
        <authorList>
            <person name="Feng G."/>
            <person name="Zhu H."/>
        </authorList>
    </citation>
    <scope>NUCLEOTIDE SEQUENCE [LARGE SCALE GENOMIC DNA]</scope>
    <source>
        <strain evidence="3 4">FGD1</strain>
    </source>
</reference>
<dbReference type="RefSeq" id="WP_160986945.1">
    <property type="nucleotide sequence ID" value="NZ_WVTD01000015.1"/>
</dbReference>
<sequence>MIRKLALLGLAVFAGKKLLARPAAAASAPVSGVGHSPTDLERNAIRDDSRDGNLRADPHFRPDPHGHIPEEDLEGLRPVTFKPAASPAGYHS</sequence>
<dbReference type="EMBL" id="WVTD01000015">
    <property type="protein sequence ID" value="MYL99440.1"/>
    <property type="molecule type" value="Genomic_DNA"/>
</dbReference>
<feature type="chain" id="PRO_5031329084" evidence="2">
    <location>
        <begin position="26"/>
        <end position="92"/>
    </location>
</feature>
<proteinExistence type="predicted"/>
<evidence type="ECO:0000256" key="1">
    <source>
        <dbReference type="SAM" id="MobiDB-lite"/>
    </source>
</evidence>
<comment type="caution">
    <text evidence="3">The sequence shown here is derived from an EMBL/GenBank/DDBJ whole genome shotgun (WGS) entry which is preliminary data.</text>
</comment>
<keyword evidence="2" id="KW-0732">Signal</keyword>
<protein>
    <submittedName>
        <fullName evidence="3">Uncharacterized protein</fullName>
    </submittedName>
</protein>
<feature type="compositionally biased region" description="Basic and acidic residues" evidence="1">
    <location>
        <begin position="38"/>
        <end position="70"/>
    </location>
</feature>
<feature type="region of interest" description="Disordered" evidence="1">
    <location>
        <begin position="24"/>
        <end position="92"/>
    </location>
</feature>
<dbReference type="Proteomes" id="UP000465810">
    <property type="component" value="Unassembled WGS sequence"/>
</dbReference>
<evidence type="ECO:0000313" key="3">
    <source>
        <dbReference type="EMBL" id="MYL99440.1"/>
    </source>
</evidence>
<evidence type="ECO:0000313" key="4">
    <source>
        <dbReference type="Proteomes" id="UP000465810"/>
    </source>
</evidence>
<dbReference type="AlphaFoldDB" id="A0A7X4GJG9"/>
<name>A0A7X4GJG9_9SPHN</name>
<feature type="compositionally biased region" description="Low complexity" evidence="1">
    <location>
        <begin position="24"/>
        <end position="33"/>
    </location>
</feature>
<keyword evidence="4" id="KW-1185">Reference proteome</keyword>
<gene>
    <name evidence="3" type="ORF">GR702_16850</name>
</gene>
<evidence type="ECO:0000256" key="2">
    <source>
        <dbReference type="SAM" id="SignalP"/>
    </source>
</evidence>
<organism evidence="3 4">
    <name type="scientific">Novosphingobium silvae</name>
    <dbReference type="NCBI Taxonomy" id="2692619"/>
    <lineage>
        <taxon>Bacteria</taxon>
        <taxon>Pseudomonadati</taxon>
        <taxon>Pseudomonadota</taxon>
        <taxon>Alphaproteobacteria</taxon>
        <taxon>Sphingomonadales</taxon>
        <taxon>Sphingomonadaceae</taxon>
        <taxon>Novosphingobium</taxon>
    </lineage>
</organism>
<accession>A0A7X4GJG9</accession>
<feature type="signal peptide" evidence="2">
    <location>
        <begin position="1"/>
        <end position="25"/>
    </location>
</feature>